<name>A0A7S9RNJ8_9BACT</name>
<reference evidence="1 2" key="1">
    <citation type="journal article" date="2018" name="Emerg. Microbes Infect.">
        <title>Genomic analysis of oral Campylobacter concisus strains identified a potential bacterial molecular marker associated with active Crohn's disease.</title>
        <authorList>
            <person name="Liu F."/>
            <person name="Ma R."/>
            <person name="Tay C.Y.A."/>
            <person name="Octavia S."/>
            <person name="Lan R."/>
            <person name="Chung H.K.L."/>
            <person name="Riordan S.M."/>
            <person name="Grimm M.C."/>
            <person name="Leong R.W."/>
            <person name="Tanaka M.M."/>
            <person name="Connor S."/>
            <person name="Zhang L."/>
        </authorList>
    </citation>
    <scope>NUCLEOTIDE SEQUENCE [LARGE SCALE GENOMIC DNA]</scope>
    <source>
        <strain evidence="1 2">P13UCO-S1</strain>
    </source>
</reference>
<dbReference type="EMBL" id="CP060705">
    <property type="protein sequence ID" value="QPH94896.1"/>
    <property type="molecule type" value="Genomic_DNA"/>
</dbReference>
<proteinExistence type="predicted"/>
<evidence type="ECO:0000313" key="1">
    <source>
        <dbReference type="EMBL" id="QPH94896.1"/>
    </source>
</evidence>
<sequence>MLSDFINFLGLSDKKNNSKIQTNVGNPTTKENTENFIIEMQSPYFEEEIATETIIKNNKKIEIKKIKTKNPLGNGRALISIKTYMKEITKA</sequence>
<accession>A0A7S9RNJ8</accession>
<dbReference type="AlphaFoldDB" id="A0A7S9RNJ8"/>
<evidence type="ECO:0000313" key="2">
    <source>
        <dbReference type="Proteomes" id="UP000594707"/>
    </source>
</evidence>
<dbReference type="Proteomes" id="UP000594707">
    <property type="component" value="Chromosome"/>
</dbReference>
<gene>
    <name evidence="1" type="ORF">CVT08_05475</name>
</gene>
<organism evidence="1 2">
    <name type="scientific">Campylobacter concisus</name>
    <dbReference type="NCBI Taxonomy" id="199"/>
    <lineage>
        <taxon>Bacteria</taxon>
        <taxon>Pseudomonadati</taxon>
        <taxon>Campylobacterota</taxon>
        <taxon>Epsilonproteobacteria</taxon>
        <taxon>Campylobacterales</taxon>
        <taxon>Campylobacteraceae</taxon>
        <taxon>Campylobacter</taxon>
    </lineage>
</organism>
<protein>
    <submittedName>
        <fullName evidence="1">Uncharacterized protein</fullName>
    </submittedName>
</protein>
<dbReference type="RefSeq" id="WP_021091977.1">
    <property type="nucleotide sequence ID" value="NZ_CP060705.1"/>
</dbReference>